<evidence type="ECO:0000256" key="1">
    <source>
        <dbReference type="ARBA" id="ARBA00022741"/>
    </source>
</evidence>
<dbReference type="PROSITE" id="PS50011">
    <property type="entry name" value="PROTEIN_KINASE_DOM"/>
    <property type="match status" value="1"/>
</dbReference>
<evidence type="ECO:0000313" key="5">
    <source>
        <dbReference type="EMBL" id="MBE9115279.1"/>
    </source>
</evidence>
<keyword evidence="3" id="KW-0472">Membrane</keyword>
<dbReference type="CDD" id="cd14014">
    <property type="entry name" value="STKc_PknB_like"/>
    <property type="match status" value="1"/>
</dbReference>
<organism evidence="5 6">
    <name type="scientific">Lusitaniella coriacea LEGE 07157</name>
    <dbReference type="NCBI Taxonomy" id="945747"/>
    <lineage>
        <taxon>Bacteria</taxon>
        <taxon>Bacillati</taxon>
        <taxon>Cyanobacteriota</taxon>
        <taxon>Cyanophyceae</taxon>
        <taxon>Spirulinales</taxon>
        <taxon>Lusitaniellaceae</taxon>
        <taxon>Lusitaniella</taxon>
    </lineage>
</organism>
<protein>
    <submittedName>
        <fullName evidence="5">Serine/threonine protein kinase</fullName>
    </submittedName>
</protein>
<evidence type="ECO:0000313" key="6">
    <source>
        <dbReference type="Proteomes" id="UP000654482"/>
    </source>
</evidence>
<dbReference type="SUPFAM" id="SSF56112">
    <property type="entry name" value="Protein kinase-like (PK-like)"/>
    <property type="match status" value="1"/>
</dbReference>
<gene>
    <name evidence="5" type="ORF">IQ249_05125</name>
</gene>
<evidence type="ECO:0000256" key="3">
    <source>
        <dbReference type="SAM" id="Phobius"/>
    </source>
</evidence>
<feature type="domain" description="Protein kinase" evidence="4">
    <location>
        <begin position="12"/>
        <end position="287"/>
    </location>
</feature>
<dbReference type="PANTHER" id="PTHR24363">
    <property type="entry name" value="SERINE/THREONINE PROTEIN KINASE"/>
    <property type="match status" value="1"/>
</dbReference>
<keyword evidence="1" id="KW-0547">Nucleotide-binding</keyword>
<dbReference type="Proteomes" id="UP000654482">
    <property type="component" value="Unassembled WGS sequence"/>
</dbReference>
<dbReference type="PANTHER" id="PTHR24363:SF7">
    <property type="entry name" value="SERINE_THREONINE-PROTEIN KINASE-LIKE PROTEIN E"/>
    <property type="match status" value="1"/>
</dbReference>
<dbReference type="Pfam" id="PF00069">
    <property type="entry name" value="Pkinase"/>
    <property type="match status" value="1"/>
</dbReference>
<dbReference type="InterPro" id="IPR000719">
    <property type="entry name" value="Prot_kinase_dom"/>
</dbReference>
<keyword evidence="6" id="KW-1185">Reference proteome</keyword>
<dbReference type="InterPro" id="IPR008271">
    <property type="entry name" value="Ser/Thr_kinase_AS"/>
</dbReference>
<sequence>MLQSQQILQNRYRLQRQLGNNAGRQTWQAEDISTSPSSSVIVKLLAFSPQMQWEEYKLFEREAQVLQSLNHPKLPQYRDSFSLNLDAKEGLSWFGLVQNYIEGQSLQKLLNDGYRFSNKQVRSIAVQVLEILRDLHELDSPILHRDIKPSNLILSEDKQQVYLVDFGAVCDATTIEGATFTVVGTAGYAPLEQFWGKAIPASDLYALGATLIHLLVGIPPSELPQKSLRLDFRDKVSLNPKFLRWIETLTEPDLDRRFSSAAQALEALKTGSTLPQKTKPANSHIHLKKYPNRLTIKIPKAKRSLKRNLRLYGKLLRQLFLALASRIFFLLPVLMSILMISFVLGGTLSGNFTIYAWILPPILIGVLWWSWKRNKLEISKIFTELNQIAERQVGLSSIVFSCRFSDCTPIFFIEPPLHLLGVSIGRHLQHSVSDITNIEAIPWEGVVIEMEQTRYVLGRHLEEMEREWLVQEIKDWIARQTQTG</sequence>
<feature type="transmembrane region" description="Helical" evidence="3">
    <location>
        <begin position="354"/>
        <end position="371"/>
    </location>
</feature>
<comment type="caution">
    <text evidence="5">The sequence shown here is derived from an EMBL/GenBank/DDBJ whole genome shotgun (WGS) entry which is preliminary data.</text>
</comment>
<dbReference type="GO" id="GO:0005524">
    <property type="term" value="F:ATP binding"/>
    <property type="evidence" value="ECO:0007669"/>
    <property type="project" value="UniProtKB-KW"/>
</dbReference>
<keyword evidence="2" id="KW-0067">ATP-binding</keyword>
<dbReference type="SMART" id="SM00220">
    <property type="entry name" value="S_TKc"/>
    <property type="match status" value="1"/>
</dbReference>
<evidence type="ECO:0000256" key="2">
    <source>
        <dbReference type="ARBA" id="ARBA00022840"/>
    </source>
</evidence>
<feature type="transmembrane region" description="Helical" evidence="3">
    <location>
        <begin position="319"/>
        <end position="342"/>
    </location>
</feature>
<reference evidence="5" key="1">
    <citation type="submission" date="2020-10" db="EMBL/GenBank/DDBJ databases">
        <authorList>
            <person name="Castelo-Branco R."/>
            <person name="Eusebio N."/>
            <person name="Adriana R."/>
            <person name="Vieira A."/>
            <person name="Brugerolle De Fraissinette N."/>
            <person name="Rezende De Castro R."/>
            <person name="Schneider M.P."/>
            <person name="Vasconcelos V."/>
            <person name="Leao P.N."/>
        </authorList>
    </citation>
    <scope>NUCLEOTIDE SEQUENCE</scope>
    <source>
        <strain evidence="5">LEGE 07157</strain>
    </source>
</reference>
<keyword evidence="3" id="KW-1133">Transmembrane helix</keyword>
<accession>A0A8J7B7C0</accession>
<dbReference type="PROSITE" id="PS00108">
    <property type="entry name" value="PROTEIN_KINASE_ST"/>
    <property type="match status" value="1"/>
</dbReference>
<dbReference type="AlphaFoldDB" id="A0A8J7B7C0"/>
<dbReference type="InterPro" id="IPR011009">
    <property type="entry name" value="Kinase-like_dom_sf"/>
</dbReference>
<dbReference type="GO" id="GO:0004674">
    <property type="term" value="F:protein serine/threonine kinase activity"/>
    <property type="evidence" value="ECO:0007669"/>
    <property type="project" value="UniProtKB-KW"/>
</dbReference>
<dbReference type="RefSeq" id="WP_194028358.1">
    <property type="nucleotide sequence ID" value="NZ_JADEWZ010000005.1"/>
</dbReference>
<keyword evidence="5" id="KW-0808">Transferase</keyword>
<proteinExistence type="predicted"/>
<name>A0A8J7B7C0_9CYAN</name>
<dbReference type="Gene3D" id="3.30.200.20">
    <property type="entry name" value="Phosphorylase Kinase, domain 1"/>
    <property type="match status" value="1"/>
</dbReference>
<evidence type="ECO:0000259" key="4">
    <source>
        <dbReference type="PROSITE" id="PS50011"/>
    </source>
</evidence>
<dbReference type="Gene3D" id="1.10.510.10">
    <property type="entry name" value="Transferase(Phosphotransferase) domain 1"/>
    <property type="match status" value="1"/>
</dbReference>
<dbReference type="EMBL" id="JADEWZ010000005">
    <property type="protein sequence ID" value="MBE9115279.1"/>
    <property type="molecule type" value="Genomic_DNA"/>
</dbReference>
<keyword evidence="3" id="KW-0812">Transmembrane</keyword>
<keyword evidence="5" id="KW-0723">Serine/threonine-protein kinase</keyword>
<keyword evidence="5" id="KW-0418">Kinase</keyword>